<comment type="caution">
    <text evidence="1">The sequence shown here is derived from an EMBL/GenBank/DDBJ whole genome shotgun (WGS) entry which is preliminary data.</text>
</comment>
<protein>
    <submittedName>
        <fullName evidence="1">Uncharacterized protein</fullName>
    </submittedName>
</protein>
<gene>
    <name evidence="1" type="ORF">MSPICULIGERA_LOCUS12878</name>
</gene>
<feature type="non-terminal residue" evidence="1">
    <location>
        <position position="1"/>
    </location>
</feature>
<name>A0AA36G004_9BILA</name>
<accession>A0AA36G004</accession>
<organism evidence="1 2">
    <name type="scientific">Mesorhabditis spiculigera</name>
    <dbReference type="NCBI Taxonomy" id="96644"/>
    <lineage>
        <taxon>Eukaryota</taxon>
        <taxon>Metazoa</taxon>
        <taxon>Ecdysozoa</taxon>
        <taxon>Nematoda</taxon>
        <taxon>Chromadorea</taxon>
        <taxon>Rhabditida</taxon>
        <taxon>Rhabditina</taxon>
        <taxon>Rhabditomorpha</taxon>
        <taxon>Rhabditoidea</taxon>
        <taxon>Rhabditidae</taxon>
        <taxon>Mesorhabditinae</taxon>
        <taxon>Mesorhabditis</taxon>
    </lineage>
</organism>
<evidence type="ECO:0000313" key="1">
    <source>
        <dbReference type="EMBL" id="CAJ0574546.1"/>
    </source>
</evidence>
<dbReference type="Proteomes" id="UP001177023">
    <property type="component" value="Unassembled WGS sequence"/>
</dbReference>
<evidence type="ECO:0000313" key="2">
    <source>
        <dbReference type="Proteomes" id="UP001177023"/>
    </source>
</evidence>
<reference evidence="1" key="1">
    <citation type="submission" date="2023-06" db="EMBL/GenBank/DDBJ databases">
        <authorList>
            <person name="Delattre M."/>
        </authorList>
    </citation>
    <scope>NUCLEOTIDE SEQUENCE</scope>
    <source>
        <strain evidence="1">AF72</strain>
    </source>
</reference>
<dbReference type="AlphaFoldDB" id="A0AA36G004"/>
<dbReference type="EMBL" id="CATQJA010002631">
    <property type="protein sequence ID" value="CAJ0574546.1"/>
    <property type="molecule type" value="Genomic_DNA"/>
</dbReference>
<keyword evidence="2" id="KW-1185">Reference proteome</keyword>
<sequence length="92" mass="10385">MRVHFRALVFKQKGKAEHPAPLLVVEDIKSVRKISILRTLSLLAGTRKSIEIVVSGRSKPVQFIGVAKRDDFVMRLEVVCRTRNSSTIFHDG</sequence>
<proteinExistence type="predicted"/>